<feature type="region of interest" description="Disordered" evidence="6">
    <location>
        <begin position="1"/>
        <end position="83"/>
    </location>
</feature>
<evidence type="ECO:0000259" key="7">
    <source>
        <dbReference type="PROSITE" id="PS51039"/>
    </source>
</evidence>
<feature type="compositionally biased region" description="Low complexity" evidence="6">
    <location>
        <begin position="16"/>
        <end position="33"/>
    </location>
</feature>
<sequence length="316" mass="35288">MAHKITKKEETEFKVPETITPCINPPTTTTTTPAMATVAEPSRFFEDNSTARSATSSRSPKRSHPSDDDSQVQPQTTSSEAKRAVNRCSGCRKRVGLTGFRCRCGDLFCSQHRYSDRHDCSYDYKAAGRETIARENPVVRAAKIGNVGGIPRNVMIQRIGFGGDVIGYVCCKGGSNNSKRSAKDSRGFQGVDRRGAIEQFASYHKLEVFNKVADALRMRASLLITLAHDIVDFGFLKESYEGDDEFKDLWPKCSGKHPCAYFHIRDGHFFKGDRLCFSCSCLRDKLIRDLHDGGLSGHLARDRPLLVWMRDIIGHT</sequence>
<dbReference type="GO" id="GO:0016567">
    <property type="term" value="P:protein ubiquitination"/>
    <property type="evidence" value="ECO:0007669"/>
    <property type="project" value="TreeGrafter"/>
</dbReference>
<dbReference type="Gene3D" id="4.10.1110.10">
    <property type="entry name" value="AN1-like Zinc finger"/>
    <property type="match status" value="1"/>
</dbReference>
<evidence type="ECO:0000313" key="8">
    <source>
        <dbReference type="EMBL" id="KAI5421268.1"/>
    </source>
</evidence>
<dbReference type="PANTHER" id="PTHR10634">
    <property type="entry name" value="AN1-TYPE ZINC FINGER PROTEIN"/>
    <property type="match status" value="1"/>
</dbReference>
<keyword evidence="9" id="KW-1185">Reference proteome</keyword>
<evidence type="ECO:0000256" key="1">
    <source>
        <dbReference type="ARBA" id="ARBA00003732"/>
    </source>
</evidence>
<evidence type="ECO:0000256" key="6">
    <source>
        <dbReference type="SAM" id="MobiDB-lite"/>
    </source>
</evidence>
<gene>
    <name evidence="8" type="ORF">KIW84_044917</name>
</gene>
<dbReference type="InterPro" id="IPR035896">
    <property type="entry name" value="AN1-like_Znf"/>
</dbReference>
<accession>A0A9D5ATJ7</accession>
<reference evidence="8 9" key="1">
    <citation type="journal article" date="2022" name="Nat. Genet.">
        <title>Improved pea reference genome and pan-genome highlight genomic features and evolutionary characteristics.</title>
        <authorList>
            <person name="Yang T."/>
            <person name="Liu R."/>
            <person name="Luo Y."/>
            <person name="Hu S."/>
            <person name="Wang D."/>
            <person name="Wang C."/>
            <person name="Pandey M.K."/>
            <person name="Ge S."/>
            <person name="Xu Q."/>
            <person name="Li N."/>
            <person name="Li G."/>
            <person name="Huang Y."/>
            <person name="Saxena R.K."/>
            <person name="Ji Y."/>
            <person name="Li M."/>
            <person name="Yan X."/>
            <person name="He Y."/>
            <person name="Liu Y."/>
            <person name="Wang X."/>
            <person name="Xiang C."/>
            <person name="Varshney R.K."/>
            <person name="Ding H."/>
            <person name="Gao S."/>
            <person name="Zong X."/>
        </authorList>
    </citation>
    <scope>NUCLEOTIDE SEQUENCE [LARGE SCALE GENOMIC DNA]</scope>
    <source>
        <strain evidence="8 9">cv. Zhongwan 6</strain>
    </source>
</reference>
<evidence type="ECO:0000256" key="4">
    <source>
        <dbReference type="ARBA" id="ARBA00022833"/>
    </source>
</evidence>
<keyword evidence="3 5" id="KW-0863">Zinc-finger</keyword>
<keyword evidence="2" id="KW-0479">Metal-binding</keyword>
<dbReference type="SUPFAM" id="SSF118310">
    <property type="entry name" value="AN1-like Zinc finger"/>
    <property type="match status" value="1"/>
</dbReference>
<dbReference type="InterPro" id="IPR000058">
    <property type="entry name" value="Znf_AN1"/>
</dbReference>
<dbReference type="PANTHER" id="PTHR10634:SF148">
    <property type="entry name" value="AN1-LIKE ZINC FINGER PROTEIN"/>
    <property type="match status" value="1"/>
</dbReference>
<dbReference type="PROSITE" id="PS51039">
    <property type="entry name" value="ZF_AN1"/>
    <property type="match status" value="1"/>
</dbReference>
<proteinExistence type="predicted"/>
<evidence type="ECO:0000256" key="5">
    <source>
        <dbReference type="PROSITE-ProRule" id="PRU00449"/>
    </source>
</evidence>
<evidence type="ECO:0000256" key="2">
    <source>
        <dbReference type="ARBA" id="ARBA00022723"/>
    </source>
</evidence>
<dbReference type="SMART" id="SM00154">
    <property type="entry name" value="ZnF_AN1"/>
    <property type="match status" value="1"/>
</dbReference>
<dbReference type="GO" id="GO:0008270">
    <property type="term" value="F:zinc ion binding"/>
    <property type="evidence" value="ECO:0007669"/>
    <property type="project" value="UniProtKB-KW"/>
</dbReference>
<keyword evidence="4" id="KW-0862">Zinc</keyword>
<dbReference type="AlphaFoldDB" id="A0A9D5ATJ7"/>
<dbReference type="Gramene" id="Psat04G0491700-T1">
    <property type="protein sequence ID" value="KAI5421268.1"/>
    <property type="gene ID" value="KIW84_044917"/>
</dbReference>
<comment type="caution">
    <text evidence="8">The sequence shown here is derived from an EMBL/GenBank/DDBJ whole genome shotgun (WGS) entry which is preliminary data.</text>
</comment>
<evidence type="ECO:0000256" key="3">
    <source>
        <dbReference type="ARBA" id="ARBA00022771"/>
    </source>
</evidence>
<dbReference type="GO" id="GO:0004842">
    <property type="term" value="F:ubiquitin-protein transferase activity"/>
    <property type="evidence" value="ECO:0007669"/>
    <property type="project" value="TreeGrafter"/>
</dbReference>
<feature type="domain" description="AN1-type" evidence="7">
    <location>
        <begin position="82"/>
        <end position="128"/>
    </location>
</feature>
<comment type="function">
    <text evidence="1">May be involved in environmental stress response.</text>
</comment>
<protein>
    <recommendedName>
        <fullName evidence="7">AN1-type domain-containing protein</fullName>
    </recommendedName>
</protein>
<evidence type="ECO:0000313" key="9">
    <source>
        <dbReference type="Proteomes" id="UP001058974"/>
    </source>
</evidence>
<organism evidence="8 9">
    <name type="scientific">Pisum sativum</name>
    <name type="common">Garden pea</name>
    <name type="synonym">Lathyrus oleraceus</name>
    <dbReference type="NCBI Taxonomy" id="3888"/>
    <lineage>
        <taxon>Eukaryota</taxon>
        <taxon>Viridiplantae</taxon>
        <taxon>Streptophyta</taxon>
        <taxon>Embryophyta</taxon>
        <taxon>Tracheophyta</taxon>
        <taxon>Spermatophyta</taxon>
        <taxon>Magnoliopsida</taxon>
        <taxon>eudicotyledons</taxon>
        <taxon>Gunneridae</taxon>
        <taxon>Pentapetalae</taxon>
        <taxon>rosids</taxon>
        <taxon>fabids</taxon>
        <taxon>Fabales</taxon>
        <taxon>Fabaceae</taxon>
        <taxon>Papilionoideae</taxon>
        <taxon>50 kb inversion clade</taxon>
        <taxon>NPAAA clade</taxon>
        <taxon>Hologalegina</taxon>
        <taxon>IRL clade</taxon>
        <taxon>Fabeae</taxon>
        <taxon>Lathyrus</taxon>
    </lineage>
</organism>
<dbReference type="Proteomes" id="UP001058974">
    <property type="component" value="Chromosome 4"/>
</dbReference>
<dbReference type="Pfam" id="PF01428">
    <property type="entry name" value="zf-AN1"/>
    <property type="match status" value="1"/>
</dbReference>
<dbReference type="FunFam" id="4.10.1110.10:FF:000001">
    <property type="entry name" value="Zinc finger AN1-type containing 6"/>
    <property type="match status" value="1"/>
</dbReference>
<dbReference type="EMBL" id="JAMSHJ010000004">
    <property type="protein sequence ID" value="KAI5421268.1"/>
    <property type="molecule type" value="Genomic_DNA"/>
</dbReference>
<name>A0A9D5ATJ7_PEA</name>
<dbReference type="InterPro" id="IPR050652">
    <property type="entry name" value="AN1_A20_ZnFinger"/>
</dbReference>